<protein>
    <submittedName>
        <fullName evidence="1">Transporter</fullName>
    </submittedName>
</protein>
<dbReference type="AlphaFoldDB" id="A0A3D8MDC0"/>
<gene>
    <name evidence="1" type="ORF">DXV75_04340</name>
</gene>
<organism evidence="1 2">
    <name type="scientific">Alteromonas aestuariivivens</name>
    <dbReference type="NCBI Taxonomy" id="1938339"/>
    <lineage>
        <taxon>Bacteria</taxon>
        <taxon>Pseudomonadati</taxon>
        <taxon>Pseudomonadota</taxon>
        <taxon>Gammaproteobacteria</taxon>
        <taxon>Alteromonadales</taxon>
        <taxon>Alteromonadaceae</taxon>
        <taxon>Alteromonas/Salinimonas group</taxon>
        <taxon>Alteromonas</taxon>
    </lineage>
</organism>
<evidence type="ECO:0000313" key="2">
    <source>
        <dbReference type="Proteomes" id="UP000256561"/>
    </source>
</evidence>
<name>A0A3D8MDC0_9ALTE</name>
<dbReference type="EMBL" id="QRHA01000002">
    <property type="protein sequence ID" value="RDV28239.1"/>
    <property type="molecule type" value="Genomic_DNA"/>
</dbReference>
<proteinExistence type="predicted"/>
<dbReference type="Proteomes" id="UP000256561">
    <property type="component" value="Unassembled WGS sequence"/>
</dbReference>
<reference evidence="2" key="1">
    <citation type="submission" date="2018-08" db="EMBL/GenBank/DDBJ databases">
        <authorList>
            <person name="Zhang J."/>
            <person name="Du Z.-J."/>
        </authorList>
    </citation>
    <scope>NUCLEOTIDE SEQUENCE [LARGE SCALE GENOMIC DNA]</scope>
    <source>
        <strain evidence="2">KCTC 52655</strain>
    </source>
</reference>
<comment type="caution">
    <text evidence="1">The sequence shown here is derived from an EMBL/GenBank/DDBJ whole genome shotgun (WGS) entry which is preliminary data.</text>
</comment>
<accession>A0A3D8MDC0</accession>
<keyword evidence="2" id="KW-1185">Reference proteome</keyword>
<evidence type="ECO:0000313" key="1">
    <source>
        <dbReference type="EMBL" id="RDV28239.1"/>
    </source>
</evidence>
<dbReference type="OrthoDB" id="9809066at2"/>
<sequence length="258" mass="28141">MLTLLFVFPFSAQGQDSAELAQQLSNPVASLISVPLQTNFDDGFGSNDEGYRYNVNVQPVIPFSLNDEYNLISRTIMPLTYQHNIVAGAGSQTGLGDVVQSLFFSPKAPTASGWIWGAGPVFLLPTGTEKLLSGEKWGVGPTAVMLKQNQGWTYGALANHIESFAGDSNRADISLTFVQPFLVYNTPDGTSYALNFESSYDWEASELSLPVNLMVNKVLKVRNQLVQVGGGVRYWVDSPEGAADGWGLRFNLVFLFPK</sequence>